<accession>A0A3P6PXX0</accession>
<evidence type="ECO:0000313" key="3">
    <source>
        <dbReference type="Proteomes" id="UP000267096"/>
    </source>
</evidence>
<dbReference type="GO" id="GO:0098662">
    <property type="term" value="P:inorganic cation transmembrane transport"/>
    <property type="evidence" value="ECO:0007669"/>
    <property type="project" value="TreeGrafter"/>
</dbReference>
<dbReference type="Proteomes" id="UP000267096">
    <property type="component" value="Unassembled WGS sequence"/>
</dbReference>
<dbReference type="EMBL" id="UYRR01010939">
    <property type="protein sequence ID" value="VDK25694.1"/>
    <property type="molecule type" value="Genomic_DNA"/>
</dbReference>
<comment type="similarity">
    <text evidence="1">Belongs to the monovalent cation:proton antiporter 1 (CPA1) transporter (TC 2.A.36) family.</text>
</comment>
<dbReference type="AlphaFoldDB" id="A0A3P6PXX0"/>
<organism evidence="2 3">
    <name type="scientific">Anisakis simplex</name>
    <name type="common">Herring worm</name>
    <dbReference type="NCBI Taxonomy" id="6269"/>
    <lineage>
        <taxon>Eukaryota</taxon>
        <taxon>Metazoa</taxon>
        <taxon>Ecdysozoa</taxon>
        <taxon>Nematoda</taxon>
        <taxon>Chromadorea</taxon>
        <taxon>Rhabditida</taxon>
        <taxon>Spirurina</taxon>
        <taxon>Ascaridomorpha</taxon>
        <taxon>Ascaridoidea</taxon>
        <taxon>Anisakidae</taxon>
        <taxon>Anisakis</taxon>
        <taxon>Anisakis simplex complex</taxon>
    </lineage>
</organism>
<name>A0A3P6PXX0_ANISI</name>
<reference evidence="2 3" key="1">
    <citation type="submission" date="2018-11" db="EMBL/GenBank/DDBJ databases">
        <authorList>
            <consortium name="Pathogen Informatics"/>
        </authorList>
    </citation>
    <scope>NUCLEOTIDE SEQUENCE [LARGE SCALE GENOMIC DNA]</scope>
</reference>
<gene>
    <name evidence="2" type="ORF">ASIM_LOCUS5533</name>
</gene>
<dbReference type="PANTHER" id="PTHR31102:SF1">
    <property type="entry name" value="CATION_H+ EXCHANGER DOMAIN-CONTAINING PROTEIN"/>
    <property type="match status" value="1"/>
</dbReference>
<sequence>MAAVSPAVVVPSMLRISKWGYGVRSGVPTVVIAASAIDDVYAITGFGAFISAAFSKELKVVALEYGKKQSHNWMNMAKKGKNANPNQ</sequence>
<proteinExistence type="inferred from homology"/>
<protein>
    <submittedName>
        <fullName evidence="2">Uncharacterized protein</fullName>
    </submittedName>
</protein>
<dbReference type="PANTHER" id="PTHR31102">
    <property type="match status" value="1"/>
</dbReference>
<evidence type="ECO:0000313" key="2">
    <source>
        <dbReference type="EMBL" id="VDK25694.1"/>
    </source>
</evidence>
<evidence type="ECO:0000256" key="1">
    <source>
        <dbReference type="ARBA" id="ARBA00007367"/>
    </source>
</evidence>
<dbReference type="InterPro" id="IPR051843">
    <property type="entry name" value="CPA1_transporter"/>
</dbReference>
<keyword evidence="3" id="KW-1185">Reference proteome</keyword>
<dbReference type="OrthoDB" id="423807at2759"/>